<name>A0A7X6L3A7_9NOCA</name>
<dbReference type="Pfam" id="PF13563">
    <property type="entry name" value="2_5_RNA_ligase2"/>
    <property type="match status" value="1"/>
</dbReference>
<accession>A0A7X6L3A7</accession>
<proteinExistence type="predicted"/>
<dbReference type="AlphaFoldDB" id="A0A7X6L3A7"/>
<organism evidence="1 2">
    <name type="scientific">Nocardia gamkensis</name>
    <dbReference type="NCBI Taxonomy" id="352869"/>
    <lineage>
        <taxon>Bacteria</taxon>
        <taxon>Bacillati</taxon>
        <taxon>Actinomycetota</taxon>
        <taxon>Actinomycetes</taxon>
        <taxon>Mycobacteriales</taxon>
        <taxon>Nocardiaceae</taxon>
        <taxon>Nocardia</taxon>
    </lineage>
</organism>
<dbReference type="RefSeq" id="WP_062969758.1">
    <property type="nucleotide sequence ID" value="NZ_JAAXOS010000005.1"/>
</dbReference>
<reference evidence="1 2" key="1">
    <citation type="submission" date="2020-04" db="EMBL/GenBank/DDBJ databases">
        <title>MicrobeNet Type strains.</title>
        <authorList>
            <person name="Nicholson A.C."/>
        </authorList>
    </citation>
    <scope>NUCLEOTIDE SEQUENCE [LARGE SCALE GENOMIC DNA]</scope>
    <source>
        <strain evidence="1 2">DSM 44956</strain>
    </source>
</reference>
<evidence type="ECO:0000313" key="2">
    <source>
        <dbReference type="Proteomes" id="UP000540698"/>
    </source>
</evidence>
<gene>
    <name evidence="1" type="ORF">HGB38_12580</name>
</gene>
<dbReference type="GO" id="GO:0016874">
    <property type="term" value="F:ligase activity"/>
    <property type="evidence" value="ECO:0007669"/>
    <property type="project" value="UniProtKB-KW"/>
</dbReference>
<dbReference type="EMBL" id="JAAXOS010000005">
    <property type="protein sequence ID" value="NKY27051.1"/>
    <property type="molecule type" value="Genomic_DNA"/>
</dbReference>
<sequence>MAEDFTWDHWWWRPGWKPGKSFYTWHITFDDDSPAGQLVEIFAPTLSQIPTMDPVAREGLHITLQGVGFTDQVTTADIQLISEAAANYLSRRGPFDALIGPPRVDKETIGMPVANPECLKEIRDDLQHAIADTWGSDQVPERGDDFRPHLSLAYSTGVASMPDLRNLLARNELGDIQIAQAVAAVSLIALNRDNHRYEWREITKIPLGVR</sequence>
<keyword evidence="2" id="KW-1185">Reference proteome</keyword>
<dbReference type="SUPFAM" id="SSF55144">
    <property type="entry name" value="LigT-like"/>
    <property type="match status" value="1"/>
</dbReference>
<evidence type="ECO:0000313" key="1">
    <source>
        <dbReference type="EMBL" id="NKY27051.1"/>
    </source>
</evidence>
<dbReference type="InterPro" id="IPR009097">
    <property type="entry name" value="Cyclic_Pdiesterase"/>
</dbReference>
<dbReference type="Gene3D" id="3.90.1140.10">
    <property type="entry name" value="Cyclic phosphodiesterase"/>
    <property type="match status" value="1"/>
</dbReference>
<comment type="caution">
    <text evidence="1">The sequence shown here is derived from an EMBL/GenBank/DDBJ whole genome shotgun (WGS) entry which is preliminary data.</text>
</comment>
<protein>
    <submittedName>
        <fullName evidence="1">2'-5' RNA ligase family protein</fullName>
    </submittedName>
</protein>
<keyword evidence="1" id="KW-0436">Ligase</keyword>
<dbReference type="Proteomes" id="UP000540698">
    <property type="component" value="Unassembled WGS sequence"/>
</dbReference>